<dbReference type="Proteomes" id="UP001219525">
    <property type="component" value="Unassembled WGS sequence"/>
</dbReference>
<feature type="compositionally biased region" description="Polar residues" evidence="1">
    <location>
        <begin position="1"/>
        <end position="12"/>
    </location>
</feature>
<organism evidence="2 3">
    <name type="scientific">Mycena pura</name>
    <dbReference type="NCBI Taxonomy" id="153505"/>
    <lineage>
        <taxon>Eukaryota</taxon>
        <taxon>Fungi</taxon>
        <taxon>Dikarya</taxon>
        <taxon>Basidiomycota</taxon>
        <taxon>Agaricomycotina</taxon>
        <taxon>Agaricomycetes</taxon>
        <taxon>Agaricomycetidae</taxon>
        <taxon>Agaricales</taxon>
        <taxon>Marasmiineae</taxon>
        <taxon>Mycenaceae</taxon>
        <taxon>Mycena</taxon>
    </lineage>
</organism>
<evidence type="ECO:0000313" key="2">
    <source>
        <dbReference type="EMBL" id="KAJ7222547.1"/>
    </source>
</evidence>
<keyword evidence="3" id="KW-1185">Reference proteome</keyword>
<comment type="caution">
    <text evidence="2">The sequence shown here is derived from an EMBL/GenBank/DDBJ whole genome shotgun (WGS) entry which is preliminary data.</text>
</comment>
<evidence type="ECO:0000313" key="3">
    <source>
        <dbReference type="Proteomes" id="UP001219525"/>
    </source>
</evidence>
<feature type="region of interest" description="Disordered" evidence="1">
    <location>
        <begin position="1"/>
        <end position="21"/>
    </location>
</feature>
<reference evidence="2" key="1">
    <citation type="submission" date="2023-03" db="EMBL/GenBank/DDBJ databases">
        <title>Massive genome expansion in bonnet fungi (Mycena s.s.) driven by repeated elements and novel gene families across ecological guilds.</title>
        <authorList>
            <consortium name="Lawrence Berkeley National Laboratory"/>
            <person name="Harder C.B."/>
            <person name="Miyauchi S."/>
            <person name="Viragh M."/>
            <person name="Kuo A."/>
            <person name="Thoen E."/>
            <person name="Andreopoulos B."/>
            <person name="Lu D."/>
            <person name="Skrede I."/>
            <person name="Drula E."/>
            <person name="Henrissat B."/>
            <person name="Morin E."/>
            <person name="Kohler A."/>
            <person name="Barry K."/>
            <person name="LaButti K."/>
            <person name="Morin E."/>
            <person name="Salamov A."/>
            <person name="Lipzen A."/>
            <person name="Mereny Z."/>
            <person name="Hegedus B."/>
            <person name="Baldrian P."/>
            <person name="Stursova M."/>
            <person name="Weitz H."/>
            <person name="Taylor A."/>
            <person name="Grigoriev I.V."/>
            <person name="Nagy L.G."/>
            <person name="Martin F."/>
            <person name="Kauserud H."/>
        </authorList>
    </citation>
    <scope>NUCLEOTIDE SEQUENCE</scope>
    <source>
        <strain evidence="2">9144</strain>
    </source>
</reference>
<protein>
    <submittedName>
        <fullName evidence="2">Uncharacterized protein</fullName>
    </submittedName>
</protein>
<dbReference type="AlphaFoldDB" id="A0AAD6YL85"/>
<accession>A0AAD6YL85</accession>
<sequence length="189" mass="20249">MLRNHGNSTLDTPRQHSGKVVKGDKTSCVFEDLPVPNLDIDPPLEPRCLTGTHVELKQDAALRSHLGGFVGGGVNYIPYGASLEGGAAIFAKLGLHRVEFLQSQRTPKSTESVYGAVFSGTYHSLDDFEASSALLAREFVRNLALVEHFATLASLGAKMHSVGHPSLVHNAQPFSPALPVVLITLSRLA</sequence>
<dbReference type="EMBL" id="JARJCW010000007">
    <property type="protein sequence ID" value="KAJ7222547.1"/>
    <property type="molecule type" value="Genomic_DNA"/>
</dbReference>
<evidence type="ECO:0000256" key="1">
    <source>
        <dbReference type="SAM" id="MobiDB-lite"/>
    </source>
</evidence>
<gene>
    <name evidence="2" type="ORF">GGX14DRAFT_558639</name>
</gene>
<name>A0AAD6YL85_9AGAR</name>
<proteinExistence type="predicted"/>